<reference evidence="2" key="1">
    <citation type="submission" date="2023-10" db="EMBL/GenBank/DDBJ databases">
        <authorList>
            <person name="Chen Y."/>
            <person name="Shah S."/>
            <person name="Dougan E. K."/>
            <person name="Thang M."/>
            <person name="Chan C."/>
        </authorList>
    </citation>
    <scope>NUCLEOTIDE SEQUENCE [LARGE SCALE GENOMIC DNA]</scope>
</reference>
<accession>A0ABN9U3H3</accession>
<evidence type="ECO:0000313" key="2">
    <source>
        <dbReference type="EMBL" id="CAK0852743.1"/>
    </source>
</evidence>
<gene>
    <name evidence="2" type="ORF">PCOR1329_LOCUS44429</name>
</gene>
<organism evidence="2 3">
    <name type="scientific">Prorocentrum cordatum</name>
    <dbReference type="NCBI Taxonomy" id="2364126"/>
    <lineage>
        <taxon>Eukaryota</taxon>
        <taxon>Sar</taxon>
        <taxon>Alveolata</taxon>
        <taxon>Dinophyceae</taxon>
        <taxon>Prorocentrales</taxon>
        <taxon>Prorocentraceae</taxon>
        <taxon>Prorocentrum</taxon>
    </lineage>
</organism>
<keyword evidence="3" id="KW-1185">Reference proteome</keyword>
<dbReference type="EMBL" id="CAUYUJ010015338">
    <property type="protein sequence ID" value="CAK0852743.1"/>
    <property type="molecule type" value="Genomic_DNA"/>
</dbReference>
<sequence>MLERIPEDGGQGAEREGRAGLRGGAPRRGARSAGRRWSRGASSWPRLAGGQGEQPSPPALAPPSRQHEGCTCLELPGAPWPLGISEELSSRSLGGACLRTAIASQEHA</sequence>
<evidence type="ECO:0000256" key="1">
    <source>
        <dbReference type="SAM" id="MobiDB-lite"/>
    </source>
</evidence>
<protein>
    <submittedName>
        <fullName evidence="2">Uncharacterized protein</fullName>
    </submittedName>
</protein>
<dbReference type="Proteomes" id="UP001189429">
    <property type="component" value="Unassembled WGS sequence"/>
</dbReference>
<proteinExistence type="predicted"/>
<feature type="region of interest" description="Disordered" evidence="1">
    <location>
        <begin position="1"/>
        <end position="70"/>
    </location>
</feature>
<feature type="compositionally biased region" description="Basic and acidic residues" evidence="1">
    <location>
        <begin position="1"/>
        <end position="19"/>
    </location>
</feature>
<feature type="compositionally biased region" description="Basic residues" evidence="1">
    <location>
        <begin position="28"/>
        <end position="38"/>
    </location>
</feature>
<name>A0ABN9U3H3_9DINO</name>
<comment type="caution">
    <text evidence="2">The sequence shown here is derived from an EMBL/GenBank/DDBJ whole genome shotgun (WGS) entry which is preliminary data.</text>
</comment>
<evidence type="ECO:0000313" key="3">
    <source>
        <dbReference type="Proteomes" id="UP001189429"/>
    </source>
</evidence>